<dbReference type="WBParaSite" id="ASIM_0001762901-mRNA-1">
    <property type="protein sequence ID" value="ASIM_0001762901-mRNA-1"/>
    <property type="gene ID" value="ASIM_0001762901"/>
</dbReference>
<feature type="region of interest" description="Disordered" evidence="2">
    <location>
        <begin position="74"/>
        <end position="94"/>
    </location>
</feature>
<feature type="region of interest" description="Disordered" evidence="2">
    <location>
        <begin position="1"/>
        <end position="44"/>
    </location>
</feature>
<name>A0A0M3K9I5_ANISI</name>
<sequence>LSGIRPLQRTKLPIAKPYFDPATTSTDSNPESFHPHRKNLYTPNHPTLNTVASGSFRRHLLSTLADKLSNLDTLSSRHHHHHHHSKDDETLQPSISHRIPHVVTPGLSPVPFITEPSESHHMPVRVKPLRASSKHQGHHEHSSRFTQAGVRTETLNHDGHKNRGEMTIEEEAAKRRARLQARWHKLGPRIKKLNFAYRRRQQLRQQYMKERKQKQTTETEGDNKVDLVSESVRKIIRERLRQLSSKSHIPKGSSHHLSGPILASTNENEEEQSRKQEALEFVNLVKSIGKEILRNETTSTARITTTLETTTEMPATTTVPIVPEAEILPPITIQQPEPSSTEDAEASETTPISAEETENPVTETTPEDYHFRTIAPVKKYKFTQKLRPRPRLRIRRPGEKPQIRGNRTSSSNRPLSLPLLTPFGSESFSDRLPSIHREPFASRRSQPSHESENSVAIGSGIQEFESGVGGGDNALGFGGGFGSGGFGKPPVDFSSGGTFGLAGTGVNIATELPPQILPPTPDMTAAITMESTSTQPPTTTTPTATTTDVIFPPLPPPPPKEEVLVIPQNSGLRAVAPPVDFEGGFGSSSHGSSPDLFGSGSGGSGLIPSGSSGNVDESMFTGESALTPNRNGPTGDGFGPPLFPGAAVPPPVPAIGLGGDAAGLSPYRLDPDHLKNPPTTVRIRTSTIIIGGVHCFGFSFDVSDGFDFQVKPSALLSMLSKADIGFNQAINHFEQGTPLESAAIDILEVNFT</sequence>
<feature type="compositionally biased region" description="Basic residues" evidence="2">
    <location>
        <begin position="378"/>
        <end position="395"/>
    </location>
</feature>
<accession>A0A0M3K9I5</accession>
<dbReference type="AlphaFoldDB" id="A0A0M3K9I5"/>
<organism evidence="3">
    <name type="scientific">Anisakis simplex</name>
    <name type="common">Herring worm</name>
    <dbReference type="NCBI Taxonomy" id="6269"/>
    <lineage>
        <taxon>Eukaryota</taxon>
        <taxon>Metazoa</taxon>
        <taxon>Ecdysozoa</taxon>
        <taxon>Nematoda</taxon>
        <taxon>Chromadorea</taxon>
        <taxon>Rhabditida</taxon>
        <taxon>Spirurina</taxon>
        <taxon>Ascaridomorpha</taxon>
        <taxon>Ascaridoidea</taxon>
        <taxon>Anisakidae</taxon>
        <taxon>Anisakis</taxon>
        <taxon>Anisakis simplex complex</taxon>
    </lineage>
</organism>
<proteinExistence type="predicted"/>
<feature type="region of interest" description="Disordered" evidence="2">
    <location>
        <begin position="333"/>
        <end position="431"/>
    </location>
</feature>
<feature type="compositionally biased region" description="Polar residues" evidence="2">
    <location>
        <begin position="22"/>
        <end position="31"/>
    </location>
</feature>
<reference evidence="3" key="1">
    <citation type="submission" date="2017-02" db="UniProtKB">
        <authorList>
            <consortium name="WormBaseParasite"/>
        </authorList>
    </citation>
    <scope>IDENTIFICATION</scope>
</reference>
<evidence type="ECO:0000256" key="1">
    <source>
        <dbReference type="SAM" id="Coils"/>
    </source>
</evidence>
<protein>
    <submittedName>
        <fullName evidence="3">Protein kinase domain-containing protein</fullName>
    </submittedName>
</protein>
<feature type="compositionally biased region" description="Low complexity" evidence="2">
    <location>
        <begin position="587"/>
        <end position="598"/>
    </location>
</feature>
<feature type="region of interest" description="Disordered" evidence="2">
    <location>
        <begin position="243"/>
        <end position="273"/>
    </location>
</feature>
<feature type="coiled-coil region" evidence="1">
    <location>
        <begin position="193"/>
        <end position="220"/>
    </location>
</feature>
<evidence type="ECO:0000256" key="2">
    <source>
        <dbReference type="SAM" id="MobiDB-lite"/>
    </source>
</evidence>
<keyword evidence="1" id="KW-0175">Coiled coil</keyword>
<feature type="region of interest" description="Disordered" evidence="2">
    <location>
        <begin position="583"/>
        <end position="640"/>
    </location>
</feature>
<evidence type="ECO:0000313" key="3">
    <source>
        <dbReference type="WBParaSite" id="ASIM_0001762901-mRNA-1"/>
    </source>
</evidence>
<feature type="compositionally biased region" description="Low complexity" evidence="2">
    <location>
        <begin position="406"/>
        <end position="421"/>
    </location>
</feature>